<keyword evidence="7" id="KW-1185">Reference proteome</keyword>
<evidence type="ECO:0000313" key="6">
    <source>
        <dbReference type="EnsemblProtists" id="EOD29135"/>
    </source>
</evidence>
<keyword evidence="3" id="KW-0812">Transmembrane</keyword>
<dbReference type="RefSeq" id="XP_005781564.1">
    <property type="nucleotide sequence ID" value="XM_005781507.1"/>
</dbReference>
<reference evidence="7" key="1">
    <citation type="journal article" date="2013" name="Nature">
        <title>Pan genome of the phytoplankton Emiliania underpins its global distribution.</title>
        <authorList>
            <person name="Read B.A."/>
            <person name="Kegel J."/>
            <person name="Klute M.J."/>
            <person name="Kuo A."/>
            <person name="Lefebvre S.C."/>
            <person name="Maumus F."/>
            <person name="Mayer C."/>
            <person name="Miller J."/>
            <person name="Monier A."/>
            <person name="Salamov A."/>
            <person name="Young J."/>
            <person name="Aguilar M."/>
            <person name="Claverie J.M."/>
            <person name="Frickenhaus S."/>
            <person name="Gonzalez K."/>
            <person name="Herman E.K."/>
            <person name="Lin Y.C."/>
            <person name="Napier J."/>
            <person name="Ogata H."/>
            <person name="Sarno A.F."/>
            <person name="Shmutz J."/>
            <person name="Schroeder D."/>
            <person name="de Vargas C."/>
            <person name="Verret F."/>
            <person name="von Dassow P."/>
            <person name="Valentin K."/>
            <person name="Van de Peer Y."/>
            <person name="Wheeler G."/>
            <person name="Dacks J.B."/>
            <person name="Delwiche C.F."/>
            <person name="Dyhrman S.T."/>
            <person name="Glockner G."/>
            <person name="John U."/>
            <person name="Richards T."/>
            <person name="Worden A.Z."/>
            <person name="Zhang X."/>
            <person name="Grigoriev I.V."/>
            <person name="Allen A.E."/>
            <person name="Bidle K."/>
            <person name="Borodovsky M."/>
            <person name="Bowler C."/>
            <person name="Brownlee C."/>
            <person name="Cock J.M."/>
            <person name="Elias M."/>
            <person name="Gladyshev V.N."/>
            <person name="Groth M."/>
            <person name="Guda C."/>
            <person name="Hadaegh A."/>
            <person name="Iglesias-Rodriguez M.D."/>
            <person name="Jenkins J."/>
            <person name="Jones B.M."/>
            <person name="Lawson T."/>
            <person name="Leese F."/>
            <person name="Lindquist E."/>
            <person name="Lobanov A."/>
            <person name="Lomsadze A."/>
            <person name="Malik S.B."/>
            <person name="Marsh M.E."/>
            <person name="Mackinder L."/>
            <person name="Mock T."/>
            <person name="Mueller-Roeber B."/>
            <person name="Pagarete A."/>
            <person name="Parker M."/>
            <person name="Probert I."/>
            <person name="Quesneville H."/>
            <person name="Raines C."/>
            <person name="Rensing S.A."/>
            <person name="Riano-Pachon D.M."/>
            <person name="Richier S."/>
            <person name="Rokitta S."/>
            <person name="Shiraiwa Y."/>
            <person name="Soanes D.M."/>
            <person name="van der Giezen M."/>
            <person name="Wahlund T.M."/>
            <person name="Williams B."/>
            <person name="Wilson W."/>
            <person name="Wolfe G."/>
            <person name="Wurch L.L."/>
        </authorList>
    </citation>
    <scope>NUCLEOTIDE SEQUENCE</scope>
</reference>
<sequence length="410" mass="43177">MCALLSAVASPPAALFTGADTRHSAEAAIHAFAASVAAATRCGVSQVEEAAHAALGKLMAEARRHDHRADPPPRLPTPALVTALESEAVVARLVEVLACGFLQRKEFACDQLVALCRGSPAASQAALDSGASTAVLANLRAAGGESNVERHRLATTTVSGALLGGAGDVVVQHAAASSDVDRTAAFFIFGGVLTGPINYRWLDFLAAASRSIAPQGGAASLAAKVALQSTVMQPLIYLPSFYLTNALVRRWSVAEAAEHVRAEYADTLRRLWLFWTPSVCFAFGVLPLRLQAVFFAGVGFAWNVVLSAYNGAGPQRVASVTVSQEQVRGGCGEAAGAACRWQCGRCGCDVFCFKIVAVLGMHFCDPNQLIATKQSNKLAAANKALCYLTRGSFKEDQHTQASRLHRHAFD</sequence>
<keyword evidence="4" id="KW-1133">Transmembrane helix</keyword>
<reference evidence="6" key="2">
    <citation type="submission" date="2024-10" db="UniProtKB">
        <authorList>
            <consortium name="EnsemblProtists"/>
        </authorList>
    </citation>
    <scope>IDENTIFICATION</scope>
</reference>
<dbReference type="EnsemblProtists" id="EOD29135">
    <property type="protein sequence ID" value="EOD29135"/>
    <property type="gene ID" value="EMIHUDRAFT_113825"/>
</dbReference>
<dbReference type="GO" id="GO:0016020">
    <property type="term" value="C:membrane"/>
    <property type="evidence" value="ECO:0007669"/>
    <property type="project" value="UniProtKB-SubCell"/>
</dbReference>
<evidence type="ECO:0000256" key="5">
    <source>
        <dbReference type="ARBA" id="ARBA00023136"/>
    </source>
</evidence>
<proteinExistence type="inferred from homology"/>
<dbReference type="Pfam" id="PF04117">
    <property type="entry name" value="Mpv17_PMP22"/>
    <property type="match status" value="1"/>
</dbReference>
<dbReference type="HOGENOM" id="CLU_671641_0_0_1"/>
<comment type="similarity">
    <text evidence="2">Belongs to the peroxisomal membrane protein PXMP2/4 family.</text>
</comment>
<evidence type="ECO:0000256" key="2">
    <source>
        <dbReference type="ARBA" id="ARBA00006824"/>
    </source>
</evidence>
<dbReference type="GeneID" id="17274680"/>
<evidence type="ECO:0000313" key="7">
    <source>
        <dbReference type="Proteomes" id="UP000013827"/>
    </source>
</evidence>
<dbReference type="AlphaFoldDB" id="A0A0D3K050"/>
<evidence type="ECO:0000256" key="4">
    <source>
        <dbReference type="ARBA" id="ARBA00022989"/>
    </source>
</evidence>
<comment type="subcellular location">
    <subcellularLocation>
        <location evidence="1">Membrane</location>
        <topology evidence="1">Multi-pass membrane protein</topology>
    </subcellularLocation>
</comment>
<accession>A0A0D3K050</accession>
<dbReference type="PANTHER" id="PTHR11266:SF21">
    <property type="entry name" value="ACT DOMAIN-CONTAINING PROTEIN"/>
    <property type="match status" value="1"/>
</dbReference>
<name>A0A0D3K050_EMIH1</name>
<dbReference type="GO" id="GO:0005737">
    <property type="term" value="C:cytoplasm"/>
    <property type="evidence" value="ECO:0007669"/>
    <property type="project" value="TreeGrafter"/>
</dbReference>
<protein>
    <submittedName>
        <fullName evidence="6">Uncharacterized protein</fullName>
    </submittedName>
</protein>
<dbReference type="KEGG" id="ehx:EMIHUDRAFT_113825"/>
<keyword evidence="5" id="KW-0472">Membrane</keyword>
<dbReference type="PANTHER" id="PTHR11266">
    <property type="entry name" value="PEROXISOMAL MEMBRANE PROTEIN 2, PXMP2 MPV17"/>
    <property type="match status" value="1"/>
</dbReference>
<dbReference type="PaxDb" id="2903-EOD29135"/>
<evidence type="ECO:0000256" key="1">
    <source>
        <dbReference type="ARBA" id="ARBA00004141"/>
    </source>
</evidence>
<dbReference type="InterPro" id="IPR007248">
    <property type="entry name" value="Mpv17_PMP22"/>
</dbReference>
<evidence type="ECO:0000256" key="3">
    <source>
        <dbReference type="ARBA" id="ARBA00022692"/>
    </source>
</evidence>
<dbReference type="Proteomes" id="UP000013827">
    <property type="component" value="Unassembled WGS sequence"/>
</dbReference>
<organism evidence="6 7">
    <name type="scientific">Emiliania huxleyi (strain CCMP1516)</name>
    <dbReference type="NCBI Taxonomy" id="280463"/>
    <lineage>
        <taxon>Eukaryota</taxon>
        <taxon>Haptista</taxon>
        <taxon>Haptophyta</taxon>
        <taxon>Prymnesiophyceae</taxon>
        <taxon>Isochrysidales</taxon>
        <taxon>Noelaerhabdaceae</taxon>
        <taxon>Emiliania</taxon>
    </lineage>
</organism>